<evidence type="ECO:0000313" key="4">
    <source>
        <dbReference type="Proteomes" id="UP001345013"/>
    </source>
</evidence>
<sequence>MISAVFWRTLLAQLFFITLALRTNAKQASSASASTASPTSASTSPLQTSSTAAASASSSSQPPDVYLNVPQLSVGRIELTVDDLQADINLNAKVAGLVTLNAGVAVSIQKVNLTIVDVDAQLELIVRLGHLVDIVDRVFESLDLNPMLISIINNATSVVGDATDALGNVTSALDKRTDDVDGLLGSITQAGTTLSFLVDDLGNIVQQISGGASSIVGNYSQNMTEAGDAQSLGSGLTQKTYSYLPLGAMVDIVFNKAGHVVQATVQKTNSGDGGSSSADDSSDSSTDS</sequence>
<organism evidence="3 4">
    <name type="scientific">Lithohypha guttulata</name>
    <dbReference type="NCBI Taxonomy" id="1690604"/>
    <lineage>
        <taxon>Eukaryota</taxon>
        <taxon>Fungi</taxon>
        <taxon>Dikarya</taxon>
        <taxon>Ascomycota</taxon>
        <taxon>Pezizomycotina</taxon>
        <taxon>Eurotiomycetes</taxon>
        <taxon>Chaetothyriomycetidae</taxon>
        <taxon>Chaetothyriales</taxon>
        <taxon>Trichomeriaceae</taxon>
        <taxon>Lithohypha</taxon>
    </lineage>
</organism>
<feature type="signal peptide" evidence="2">
    <location>
        <begin position="1"/>
        <end position="25"/>
    </location>
</feature>
<evidence type="ECO:0000313" key="3">
    <source>
        <dbReference type="EMBL" id="KAK5094904.1"/>
    </source>
</evidence>
<dbReference type="EMBL" id="JAVRRG010000031">
    <property type="protein sequence ID" value="KAK5094904.1"/>
    <property type="molecule type" value="Genomic_DNA"/>
</dbReference>
<accession>A0ABR0KFI5</accession>
<evidence type="ECO:0000256" key="1">
    <source>
        <dbReference type="SAM" id="MobiDB-lite"/>
    </source>
</evidence>
<comment type="caution">
    <text evidence="3">The sequence shown here is derived from an EMBL/GenBank/DDBJ whole genome shotgun (WGS) entry which is preliminary data.</text>
</comment>
<feature type="region of interest" description="Disordered" evidence="1">
    <location>
        <begin position="265"/>
        <end position="288"/>
    </location>
</feature>
<feature type="region of interest" description="Disordered" evidence="1">
    <location>
        <begin position="31"/>
        <end position="63"/>
    </location>
</feature>
<protein>
    <submittedName>
        <fullName evidence="3">Uncharacterized protein</fullName>
    </submittedName>
</protein>
<dbReference type="Proteomes" id="UP001345013">
    <property type="component" value="Unassembled WGS sequence"/>
</dbReference>
<feature type="chain" id="PRO_5045162577" evidence="2">
    <location>
        <begin position="26"/>
        <end position="288"/>
    </location>
</feature>
<keyword evidence="4" id="KW-1185">Reference proteome</keyword>
<proteinExistence type="predicted"/>
<feature type="compositionally biased region" description="Low complexity" evidence="1">
    <location>
        <begin position="275"/>
        <end position="288"/>
    </location>
</feature>
<keyword evidence="2" id="KW-0732">Signal</keyword>
<gene>
    <name evidence="3" type="ORF">LTR24_003352</name>
</gene>
<evidence type="ECO:0000256" key="2">
    <source>
        <dbReference type="SAM" id="SignalP"/>
    </source>
</evidence>
<name>A0ABR0KFI5_9EURO</name>
<reference evidence="3 4" key="1">
    <citation type="submission" date="2023-08" db="EMBL/GenBank/DDBJ databases">
        <title>Black Yeasts Isolated from many extreme environments.</title>
        <authorList>
            <person name="Coleine C."/>
            <person name="Stajich J.E."/>
            <person name="Selbmann L."/>
        </authorList>
    </citation>
    <scope>NUCLEOTIDE SEQUENCE [LARGE SCALE GENOMIC DNA]</scope>
    <source>
        <strain evidence="3 4">CCFEE 5885</strain>
    </source>
</reference>